<dbReference type="SUPFAM" id="SSF46894">
    <property type="entry name" value="C-terminal effector domain of the bipartite response regulators"/>
    <property type="match status" value="1"/>
</dbReference>
<dbReference type="Gene3D" id="1.10.10.10">
    <property type="entry name" value="Winged helix-like DNA-binding domain superfamily/Winged helix DNA-binding domain"/>
    <property type="match status" value="1"/>
</dbReference>
<feature type="domain" description="Bacterial transcriptional activator" evidence="2">
    <location>
        <begin position="104"/>
        <end position="242"/>
    </location>
</feature>
<feature type="repeat" description="TPR" evidence="1">
    <location>
        <begin position="253"/>
        <end position="286"/>
    </location>
</feature>
<dbReference type="GO" id="GO:0006355">
    <property type="term" value="P:regulation of DNA-templated transcription"/>
    <property type="evidence" value="ECO:0007669"/>
    <property type="project" value="InterPro"/>
</dbReference>
<dbReference type="Proteomes" id="UP000000657">
    <property type="component" value="Chromosome"/>
</dbReference>
<dbReference type="STRING" id="326424.FRAAL0301"/>
<dbReference type="InterPro" id="IPR016032">
    <property type="entry name" value="Sig_transdc_resp-reg_C-effctor"/>
</dbReference>
<keyword evidence="4" id="KW-1185">Reference proteome</keyword>
<dbReference type="AlphaFoldDB" id="Q0RTW9"/>
<gene>
    <name evidence="3" type="ordered locus">FRAAL0301</name>
</gene>
<dbReference type="InterPro" id="IPR005158">
    <property type="entry name" value="BTAD"/>
</dbReference>
<accession>Q0RTW9</accession>
<name>Q0RTW9_FRAAA</name>
<protein>
    <submittedName>
        <fullName evidence="3">Transcriptional regulator putative two-component response regulator domain</fullName>
    </submittedName>
</protein>
<dbReference type="KEGG" id="fal:FRAAL0301"/>
<dbReference type="InterPro" id="IPR051677">
    <property type="entry name" value="AfsR-DnrI-RedD_regulator"/>
</dbReference>
<dbReference type="GO" id="GO:0003677">
    <property type="term" value="F:DNA binding"/>
    <property type="evidence" value="ECO:0007669"/>
    <property type="project" value="InterPro"/>
</dbReference>
<keyword evidence="1" id="KW-0802">TPR repeat</keyword>
<dbReference type="InterPro" id="IPR036388">
    <property type="entry name" value="WH-like_DNA-bd_sf"/>
</dbReference>
<dbReference type="OrthoDB" id="3294840at2"/>
<dbReference type="Gene3D" id="1.25.40.10">
    <property type="entry name" value="Tetratricopeptide repeat domain"/>
    <property type="match status" value="3"/>
</dbReference>
<dbReference type="InterPro" id="IPR019734">
    <property type="entry name" value="TPR_rpt"/>
</dbReference>
<evidence type="ECO:0000256" key="1">
    <source>
        <dbReference type="PROSITE-ProRule" id="PRU00339"/>
    </source>
</evidence>
<dbReference type="PANTHER" id="PTHR35807">
    <property type="entry name" value="TRANSCRIPTIONAL REGULATOR REDD-RELATED"/>
    <property type="match status" value="1"/>
</dbReference>
<evidence type="ECO:0000313" key="4">
    <source>
        <dbReference type="Proteomes" id="UP000000657"/>
    </source>
</evidence>
<reference evidence="3 4" key="1">
    <citation type="journal article" date="2007" name="Genome Res.">
        <title>Genome characteristics of facultatively symbiotic Frankia sp. strains reflect host range and host plant biogeography.</title>
        <authorList>
            <person name="Normand P."/>
            <person name="Lapierre P."/>
            <person name="Tisa L.S."/>
            <person name="Gogarten J.P."/>
            <person name="Alloisio N."/>
            <person name="Bagnarol E."/>
            <person name="Bassi C.A."/>
            <person name="Berry A.M."/>
            <person name="Bickhart D.M."/>
            <person name="Choisne N."/>
            <person name="Couloux A."/>
            <person name="Cournoyer B."/>
            <person name="Cruveiller S."/>
            <person name="Daubin V."/>
            <person name="Demange N."/>
            <person name="Francino M.P."/>
            <person name="Goltsman E."/>
            <person name="Huang Y."/>
            <person name="Kopp O.R."/>
            <person name="Labarre L."/>
            <person name="Lapidus A."/>
            <person name="Lavire C."/>
            <person name="Marechal J."/>
            <person name="Martinez M."/>
            <person name="Mastronunzio J.E."/>
            <person name="Mullin B.C."/>
            <person name="Niemann J."/>
            <person name="Pujic P."/>
            <person name="Rawnsley T."/>
            <person name="Rouy Z."/>
            <person name="Schenowitz C."/>
            <person name="Sellstedt A."/>
            <person name="Tavares F."/>
            <person name="Tomkins J.P."/>
            <person name="Vallenet D."/>
            <person name="Valverde C."/>
            <person name="Wall L.G."/>
            <person name="Wang Y."/>
            <person name="Medigue C."/>
            <person name="Benson D.R."/>
        </authorList>
    </citation>
    <scope>NUCLEOTIDE SEQUENCE [LARGE SCALE GENOMIC DNA]</scope>
    <source>
        <strain evidence="4">DSM 45986 / CECT 9034 / ACN14a</strain>
    </source>
</reference>
<dbReference type="Pfam" id="PF03704">
    <property type="entry name" value="BTAD"/>
    <property type="match status" value="1"/>
</dbReference>
<dbReference type="SMART" id="SM01043">
    <property type="entry name" value="BTAD"/>
    <property type="match status" value="1"/>
</dbReference>
<dbReference type="HOGENOM" id="CLU_481342_0_0_11"/>
<evidence type="ECO:0000313" key="3">
    <source>
        <dbReference type="EMBL" id="CAJ58978.1"/>
    </source>
</evidence>
<dbReference type="PROSITE" id="PS50005">
    <property type="entry name" value="TPR"/>
    <property type="match status" value="1"/>
</dbReference>
<organism evidence="3 4">
    <name type="scientific">Frankia alni (strain DSM 45986 / CECT 9034 / ACN14a)</name>
    <dbReference type="NCBI Taxonomy" id="326424"/>
    <lineage>
        <taxon>Bacteria</taxon>
        <taxon>Bacillati</taxon>
        <taxon>Actinomycetota</taxon>
        <taxon>Actinomycetes</taxon>
        <taxon>Frankiales</taxon>
        <taxon>Frankiaceae</taxon>
        <taxon>Frankia</taxon>
    </lineage>
</organism>
<dbReference type="SUPFAM" id="SSF48452">
    <property type="entry name" value="TPR-like"/>
    <property type="match status" value="3"/>
</dbReference>
<proteinExistence type="predicted"/>
<dbReference type="eggNOG" id="COG3629">
    <property type="taxonomic scope" value="Bacteria"/>
</dbReference>
<sequence length="658" mass="70995">METLRIELFGHFQVTVGDRAVPDATWSQRRPAALVKLLALAPGHRLRRDQVMDVLWPELDPAAAGRNLRKALHAARRALDGEQGADLIASVGDLLCLPADRLSVDVDEYRSAAATARRTRAVDAHVGAIERYRDGLLPQDVYEDWAAAPRDALRDDWLALMAEFAELLETRGDLNHAARTVQRLVAADPLSEDNHAWLMRLYSAAGRRGEARRQYQRLCDVLDAELGIEPSPSTQRLYEEIRSNLAAEPEQAIEVWERVGDLRAQSGDAAATITAYERALRAGPDASTAVRLHRKSAATLVTQQQLDAAETHLDAADRLGPDATDQGRLAGVRASVMRERGDLAAARQLADRAHQVAVVHGDADAVVEALEEQAILAHIQGTWRTALQLQMPRLAAVDLGGRVSRFFEINHCIGQYQLYEDALAGDVEQYARETLALAERADAVAVQAFAWCLLGESLLLRGHWDAAAACLDRSCELYAPMGSRSVALPWLRRAELAICTGAFDEVAPYLGRASAIAAVTPLARHAWGRLHATAALAALERDDLDGAVESVRAASRTAAHYGDCASCGLLLNPVGAETLARTGDVAGARAFAEAARRAASFHDSMAWTAMAESAAASASVAAGDPVEARVGFDSAAALYEKAGQPFWAARSRRQAAAV</sequence>
<evidence type="ECO:0000259" key="2">
    <source>
        <dbReference type="SMART" id="SM01043"/>
    </source>
</evidence>
<dbReference type="EMBL" id="CT573213">
    <property type="protein sequence ID" value="CAJ58978.1"/>
    <property type="molecule type" value="Genomic_DNA"/>
</dbReference>
<dbReference type="RefSeq" id="WP_011601559.1">
    <property type="nucleotide sequence ID" value="NC_008278.1"/>
</dbReference>
<dbReference type="InterPro" id="IPR011990">
    <property type="entry name" value="TPR-like_helical_dom_sf"/>
</dbReference>